<dbReference type="Gene3D" id="2.60.40.2620">
    <property type="entry name" value="Fimbrillin-like"/>
    <property type="match status" value="1"/>
</dbReference>
<dbReference type="EMBL" id="QRJE01000015">
    <property type="protein sequence ID" value="RHH11201.1"/>
    <property type="molecule type" value="Genomic_DNA"/>
</dbReference>
<protein>
    <submittedName>
        <fullName evidence="1">Fimbrillin family protein</fullName>
    </submittedName>
</protein>
<dbReference type="InterPro" id="IPR025049">
    <property type="entry name" value="Mfa-like_1"/>
</dbReference>
<gene>
    <name evidence="1" type="ORF">DW228_10570</name>
</gene>
<accession>A0A396C440</accession>
<dbReference type="CDD" id="cd13121">
    <property type="entry name" value="BF2867_like_C"/>
    <property type="match status" value="1"/>
</dbReference>
<comment type="caution">
    <text evidence="1">The sequence shown here is derived from an EMBL/GenBank/DDBJ whole genome shotgun (WGS) entry which is preliminary data.</text>
</comment>
<sequence length="316" mass="34359">MVCPMKQVLECCLLSLSLFLFFSCGKEEEGSIPTDRQVPIGVTEASLSTRVSTRGVINTATYKLGLFRTNANGYPPQYDAPYTYSAAGWTAFTEILVDHRSVGLYAYYPYQSVSFVDNTTTATLVAQIYDVAKDVCYGTAAATDGSPKINNDHKAVQFLNMKHAYARLKLTFVRGANVMSGRKCKIENIVLKNNSTNFYLQRQVDITTGTITGGTPAAGGYVYNPNVEIPSGNRVYEYLLPPQPLTDSKLTISVTVDGEVRTVTVTAFGGALNAGGYYHVTLTINDVQIVPNANVIDNGYTTDNTTIIQNNTPSVV</sequence>
<organism evidence="1 2">
    <name type="scientific">Bacteroides fragilis</name>
    <dbReference type="NCBI Taxonomy" id="817"/>
    <lineage>
        <taxon>Bacteria</taxon>
        <taxon>Pseudomonadati</taxon>
        <taxon>Bacteroidota</taxon>
        <taxon>Bacteroidia</taxon>
        <taxon>Bacteroidales</taxon>
        <taxon>Bacteroidaceae</taxon>
        <taxon>Bacteroides</taxon>
    </lineage>
</organism>
<dbReference type="Pfam" id="PF13149">
    <property type="entry name" value="Mfa_like_1"/>
    <property type="match status" value="1"/>
</dbReference>
<evidence type="ECO:0000313" key="2">
    <source>
        <dbReference type="Proteomes" id="UP000266644"/>
    </source>
</evidence>
<dbReference type="Proteomes" id="UP000266644">
    <property type="component" value="Unassembled WGS sequence"/>
</dbReference>
<dbReference type="AlphaFoldDB" id="A0A396C440"/>
<reference evidence="1 2" key="1">
    <citation type="submission" date="2018-08" db="EMBL/GenBank/DDBJ databases">
        <title>A genome reference for cultivated species of the human gut microbiota.</title>
        <authorList>
            <person name="Zou Y."/>
            <person name="Xue W."/>
            <person name="Luo G."/>
        </authorList>
    </citation>
    <scope>NUCLEOTIDE SEQUENCE [LARGE SCALE GENOMIC DNA]</scope>
    <source>
        <strain evidence="1 2">AM18-6</strain>
    </source>
</reference>
<dbReference type="InterPro" id="IPR042278">
    <property type="entry name" value="Mfa-like_1_N"/>
</dbReference>
<dbReference type="PROSITE" id="PS51257">
    <property type="entry name" value="PROKAR_LIPOPROTEIN"/>
    <property type="match status" value="1"/>
</dbReference>
<proteinExistence type="predicted"/>
<dbReference type="CDD" id="cd13120">
    <property type="entry name" value="BF2867_like_N"/>
    <property type="match status" value="1"/>
</dbReference>
<evidence type="ECO:0000313" key="1">
    <source>
        <dbReference type="EMBL" id="RHH11201.1"/>
    </source>
</evidence>
<dbReference type="Gene3D" id="2.60.40.2630">
    <property type="match status" value="1"/>
</dbReference>
<name>A0A396C440_BACFG</name>